<proteinExistence type="predicted"/>
<dbReference type="AlphaFoldDB" id="A0A6J7S6Z6"/>
<name>A0A6J7S6Z6_9ZZZZ</name>
<protein>
    <submittedName>
        <fullName evidence="1">Unannotated protein</fullName>
    </submittedName>
</protein>
<evidence type="ECO:0000313" key="1">
    <source>
        <dbReference type="EMBL" id="CAB5036180.1"/>
    </source>
</evidence>
<accession>A0A6J7S6Z6</accession>
<organism evidence="1">
    <name type="scientific">freshwater metagenome</name>
    <dbReference type="NCBI Taxonomy" id="449393"/>
    <lineage>
        <taxon>unclassified sequences</taxon>
        <taxon>metagenomes</taxon>
        <taxon>ecological metagenomes</taxon>
    </lineage>
</organism>
<dbReference type="EMBL" id="CAFBPS010000162">
    <property type="protein sequence ID" value="CAB5036180.1"/>
    <property type="molecule type" value="Genomic_DNA"/>
</dbReference>
<reference evidence="1" key="1">
    <citation type="submission" date="2020-05" db="EMBL/GenBank/DDBJ databases">
        <authorList>
            <person name="Chiriac C."/>
            <person name="Salcher M."/>
            <person name="Ghai R."/>
            <person name="Kavagutti S V."/>
        </authorList>
    </citation>
    <scope>NUCLEOTIDE SEQUENCE</scope>
</reference>
<sequence>MAAKIIRGVVPVNANNNTGTIAINGTANKDIPSPRTKVSAIRNRAEIAPAMIAMIFPITKPVPADFNVTDKCGG</sequence>
<gene>
    <name evidence="1" type="ORF">UFOPK4134_01582</name>
</gene>